<name>A0A2J8AIR8_9CHLO</name>
<evidence type="ECO:0008006" key="4">
    <source>
        <dbReference type="Google" id="ProtNLM"/>
    </source>
</evidence>
<proteinExistence type="predicted"/>
<dbReference type="EMBL" id="PGGS01000009">
    <property type="protein sequence ID" value="PNH12419.1"/>
    <property type="molecule type" value="Genomic_DNA"/>
</dbReference>
<dbReference type="Gene3D" id="3.40.50.150">
    <property type="entry name" value="Vaccinia Virus protein VP39"/>
    <property type="match status" value="1"/>
</dbReference>
<protein>
    <recommendedName>
        <fullName evidence="4">Rhodanese domain-containing protein</fullName>
    </recommendedName>
</protein>
<dbReference type="InterPro" id="IPR029063">
    <property type="entry name" value="SAM-dependent_MTases_sf"/>
</dbReference>
<feature type="region of interest" description="Disordered" evidence="1">
    <location>
        <begin position="317"/>
        <end position="346"/>
    </location>
</feature>
<evidence type="ECO:0000256" key="1">
    <source>
        <dbReference type="SAM" id="MobiDB-lite"/>
    </source>
</evidence>
<dbReference type="AlphaFoldDB" id="A0A2J8AIR8"/>
<gene>
    <name evidence="2" type="ORF">TSOC_000673</name>
</gene>
<keyword evidence="3" id="KW-1185">Reference proteome</keyword>
<sequence length="458" mass="46974">MMPSRPLHAFLAASEGPAGRPALIDAQRPALIDLRDASSFMQSRLRDSYNVPLEFLVPRMFLLPDRTTPLRLVTGAAPEARTVCGAASAGGAKEDVDVSAFLTSRGWQVVAVLAASPEVLRAAAELGLLESGGDELALRRRWLFQPSQLLVQQVGVVERMLADARAPGGGAEDVGHRAPLAGDAARGGGPTAEPAPAAPCVTLRMLDLGCGSGRDLAWLSARSVLLPPSCRPGGGSAGVRVAWECVGLDSWHGALARCSDVLSLAEIPPGPGPGSVTLHLAEIEGGSGALRPLPPPPALKPSLLRYMAQSAGGSEVCAEADGGGGGGRVVGGPPAPEGSGGDGDVDGARGALEASLAGSADLVLCVRLLCRSLLPRMAGLLRPGGFILYSTFVDGPGLRAFGRPQGREHVLEHGELSSTFFGAGQGFEVLRDDVSTIPDGREVTMFCARKVAPPGADA</sequence>
<dbReference type="Proteomes" id="UP000236333">
    <property type="component" value="Unassembled WGS sequence"/>
</dbReference>
<evidence type="ECO:0000313" key="3">
    <source>
        <dbReference type="Proteomes" id="UP000236333"/>
    </source>
</evidence>
<dbReference type="OrthoDB" id="74240at2759"/>
<organism evidence="2 3">
    <name type="scientific">Tetrabaena socialis</name>
    <dbReference type="NCBI Taxonomy" id="47790"/>
    <lineage>
        <taxon>Eukaryota</taxon>
        <taxon>Viridiplantae</taxon>
        <taxon>Chlorophyta</taxon>
        <taxon>core chlorophytes</taxon>
        <taxon>Chlorophyceae</taxon>
        <taxon>CS clade</taxon>
        <taxon>Chlamydomonadales</taxon>
        <taxon>Tetrabaenaceae</taxon>
        <taxon>Tetrabaena</taxon>
    </lineage>
</organism>
<dbReference type="SUPFAM" id="SSF53335">
    <property type="entry name" value="S-adenosyl-L-methionine-dependent methyltransferases"/>
    <property type="match status" value="1"/>
</dbReference>
<accession>A0A2J8AIR8</accession>
<reference evidence="2 3" key="1">
    <citation type="journal article" date="2017" name="Mol. Biol. Evol.">
        <title>The 4-celled Tetrabaena socialis nuclear genome reveals the essential components for genetic control of cell number at the origin of multicellularity in the volvocine lineage.</title>
        <authorList>
            <person name="Featherston J."/>
            <person name="Arakaki Y."/>
            <person name="Hanschen E.R."/>
            <person name="Ferris P.J."/>
            <person name="Michod R.E."/>
            <person name="Olson B.J.S.C."/>
            <person name="Nozaki H."/>
            <person name="Durand P.M."/>
        </authorList>
    </citation>
    <scope>NUCLEOTIDE SEQUENCE [LARGE SCALE GENOMIC DNA]</scope>
    <source>
        <strain evidence="2 3">NIES-571</strain>
    </source>
</reference>
<comment type="caution">
    <text evidence="2">The sequence shown here is derived from an EMBL/GenBank/DDBJ whole genome shotgun (WGS) entry which is preliminary data.</text>
</comment>
<feature type="compositionally biased region" description="Gly residues" evidence="1">
    <location>
        <begin position="321"/>
        <end position="330"/>
    </location>
</feature>
<evidence type="ECO:0000313" key="2">
    <source>
        <dbReference type="EMBL" id="PNH12419.1"/>
    </source>
</evidence>